<dbReference type="GeneID" id="100198158"/>
<dbReference type="SMART" id="SM00042">
    <property type="entry name" value="CUB"/>
    <property type="match status" value="27"/>
</dbReference>
<feature type="domain" description="CUB" evidence="4">
    <location>
        <begin position="1868"/>
        <end position="1978"/>
    </location>
</feature>
<feature type="domain" description="CUB" evidence="4">
    <location>
        <begin position="1328"/>
        <end position="1439"/>
    </location>
</feature>
<keyword evidence="1" id="KW-0677">Repeat</keyword>
<dbReference type="CDD" id="cd00041">
    <property type="entry name" value="CUB"/>
    <property type="match status" value="27"/>
</dbReference>
<dbReference type="RefSeq" id="XP_065672913.1">
    <property type="nucleotide sequence ID" value="XM_065816841.1"/>
</dbReference>
<proteinExistence type="predicted"/>
<keyword evidence="2 3" id="KW-1015">Disulfide bond</keyword>
<sequence>MSSIDVSFDFQVSNKDHCNDFLSIGFPGMQEQDKDCGGFLRNKRIESNELHIEFFSDYVNEDGKFKIIYEAKSGVLKTPSTLVETLTPAFLGGWKRFTSTFGLEGITNIIESMKVSWFFTSFGKLYMSKKSSNDLLNLVMSGVKFVATDSKRIYIINSEGHIMSTLIDKLPLSEKNWVKHPFLDVAKPKSMFVSDGIITVLTEENTLFTSSLSDFNFKKIKLPFPVNEAVSHPYLGTFVVRSSFPPISYFIPKINNPLNYMPISNNFKQFTVTQNGQIYGLQTDGRIALWEGMFSDSSFDNWKVLNDNLFGERIFSVGNDVYIEDSNGEYLVRLDEINDILLIEEKKGEDNFIKLYKVENPTKIDTYPRENKIDIWILGGAKGQTPYYGVFDPMSSDFKIEKMGNFNFFDLSVGESGVWAIEENTGTPYHYLHSENKWVQVSSNFRAKIIESASPAHTVYAIEDSENKLYLRNGISPQNPLGTDWTHIPVKVKSILSTPLKTYVKMVDDKWQMFYSSAIQSDLYSWISSWEKIKWDTYSMSKVSAGFDGSVVYASRNGLHNFKQTGELNNQDYLLNSRKVVDFSAGPVLFAIVGQYVYSKTISSCFGFYEKIQTLTLNHQQKPTSVCTWLVTSSDKNDMEISFQTNQNSCASVVKVFTGAIIYNENKICAPFQSQDSITMEGGRAYIEYKKMNTALLSDTFQLKFGKRFKMLPNGWKVTVPGYFSQLFSFFGSEMWLYNDKSNTFYSVNKNFFIPKPSILYDIQSMAFGWDGIYFLKKDGSVNYLKGFGPQFSESVQISPKVNSKRERIVVGPQHIFIIENKDAFWKDTTQSVDGSFTYFTSNVDDISEDENGIWVVKSGNLQFYEHKKYTMPKIFPLNSAKISKVFSGNGKVFILADDEFYERTGVNIFNPHGNDFKKVGLSHIIDCKINKNGIFVLLADGRLINKEETPCGGYMTLLNKETLTYPEVASQYTENQHCVWYIKIDKEKELKINQVKFNLEKSEGCLKDSVIIKSLSSNLAPLVLCGDGLDRSVQISSNKIAVEFNSDSNINGNGFKFIFEAVTRQEVTTATPALIALPLGWGYMSPPGKKFISISASIESSSLWAVDDNGFPHVLDKESWIVPQSGKPSENLQISPGVSGVYAIDKTDNIFFKNHFINYWTQMQNNKKTILKLTYGANNEIIAISKDGEVLSRQGITDYNPFGESWKLIENGYSDVSVSLYGYWLIDKKGNIYFSTYVPSSNLLKRLLTNKIEGNFLKVVSGFGGNVWALNNQNEIFRRLNVNSLNPSGVSWERISGLKVSDIAAGYDGIYALDMQGRVIGSKEFHCGGIYFGQMGSFSSPGYPKLISSNQNCLYIIRAPPGFSSLETSFKDFELEESESCHKNYLLALLDGRFPSKYTSKSCATKVTSLKFGDRAWYEFFSEKKSLKRGFSGSWVAKNEVETTPVNEVNSILTYESSTTKQTTVIPHTTTTIPDGPLFRDCGGNIVGQGGIIVHPNYPQQYSNNQNCNYVITVDQNKVIEVTFDELDLENSAKCDYDFVEIKDKNDGRVQRYCQKGPNMSFKSSGRMLQIQFYSDEIGLQKGFRIRWRAVSDQKLDCFYSQTGNNGDIISPNYPGEYENNLDCFWNITVNKNKIVEVIFRELNIESMNVESGLTCSSDFIKLTDDIFQKEIGKFCGSKLPDLIQSSGNAITIHFHTDNQKTGKGFRLIWRARDMPPKTTSKPVNEYVLNIGTDSESTEISSPNYPERYETKKDLYWRVLGDPDQKIQLSFLHMDIESGPKCKYDYLQVRDFDASGAILGTFCGRNLPQPIISTSNQLFIHFHSDDQQTRTGFKLSLKAIQKISSITTTTTTPVTTFATTFLKKRVFEYDLTGITGEITSPNYPENYEIDQDYYWNIVVESDSIIQIMFFDFKIESGENCKYDYLQIKENEGGIDLGKFCGSILPQPIKSRSNKILIHFHSDDQQTRAGFKLKWLAVKNTPIQISTLPIITTPSGPIKVEYIVNENDGEIVSPNYPLNYNINEDHYWKIEVKFGLKVQLQFVVMNVESGNSCQYDYIQVRDGRDNSGKDLGRYCGTEEPVPLTSNSNRMFIHFHSDGQETRKGFILRWTGVESTNVVPITTTTTTNKVQITTAKVFEFELIDSDGEIVSPNYPNNYDPDQDYYWKISVNPNKRIMLSFISMDIESETNCNYDYIQVRDGRDIKATELGKFCGNQEPSSLMSTGNRMFVHFHSDKQQTRKGFILQWKAIDATITPILQTTVPKKVFQYELNDPEGEIISSNFPHEYDVDKDYFWRILVNPNKRILLSFQYMDVESSANCEYDYIQIQDGRDKIGNVLGKYCGNQEPKPLLSTANQMFIQFHSNKQYARKGFILKWKAVDIIETKPPNILSTIASTLAKKVFEFNLTESEGEVISPNYPNNYDVSKDYYWKITVKPNQKIQLFFLFLEIEFAFTCSHDYIQITDGSGDNIGKFCGTQKPDILMSFGNQVVIHFHSDDQQTRKGFILRWKAVDALTTSSPATTLKKSPNIQEVFEYTLMGSNGEIKSSNYPRNYKINQDYYWTINAEPNEIVRLSFVAVDIETSSNCDSDYIIIRDGESNDKIIGKYCGQVLPDSISSSGNRMFVHFHSNEQYTKPGFRIKWEALPKFGPTTTPVVKVVPNVFEETLYGSNGEIRSSKYPRNYEVNQDYYWTIIAEPHEVIRLSFIAVDIETSSNCDSDYIIIRDGESNDKVVGKYCGQTLPDAILSSGNRMFVHFHSNEQYTKSGFRLKWETLPKLKPTTTPVTKVVPKVFEETLYGSNGEIRSLKYPRNYEVNQDYYWTIIAEPHEVIRLSFIAVDIETSSNCDSDYIVIRDGESNDKVVGKYCGQTLPDAILSSGNRMFVHFHSNEQYTKSGFRLKWETLPKLKPTTTPVTKVVPKVFEETLYGSNGEIRSSKYPRNYEVNQDYYWTIIAEPHEVIHLSFIAVDIETSSNCGSDYIIIRDGESNDKVVGKYCGQTLPDAILSSGNRMFVHFHSNEQYTKSGFRLKWETLPKLKPTTTPVTKVVPKVFEETLYESNGEIRSSKYPRNYEVNQDYYWTIIAEPHEVIRLSFIAVDIETSSNCDSDYIIIRDGESNDKVVGKYCGQTLPDAILSSGNRMFVHFHSNEQYTKSGFRLKWETLPKLKPTTTPVTKVVPKVFEETLYGSNGEIRSLKYPRNYEVNQDYYWTIIAEPHEVIRLSFIAVDIETSSNCGSDYIIIRDGESNDKVVGKYCGQTLPDAILSSGNRMFVNFHSNEQYTKSGFRLKWETLPKLKPTTTPVTKVVPKVFEETLYGSNGEIRSLKYPRNYEVNQDYYWTIIAEPHEVIRLSFIAVDIETSSNCGSDYIIIRDGESNDKVVGKYCGQTLPDAILSSGNRMFVHFHSNEQYTKSGFRLKWETLPKLKPTTTTVTKVVPKVFEYTLTGKNGEIRSANYPRNYDVNQDFYWTINVEPSEIIRLSFVSFNIEPSPNCIHDYIIIKDGKYNGYILGRFCGGNFPNTLLSSGNHMHIQFHSNDRITNSGFLLRWNALNKLKPIIVPTLPNNVIVLTERNGEIKSFNYPNNYDGNSDFYWLIKGQPDEEIKLDFIDMDIEESEYCFKDYILIRDGFDFNGIEIGKFCGQQFQSKTSIGNQVFVHFHSDSHINKRGFRLIYAAQKVTEEPKTIPKVVENDLFGNNGQILSPNYPKNYNLLQDFYWKVTVSENKVIKFKFYELDLENGENCPYDFIQIRDGGSINENILGRFCGQVIPPDLFTSGKTAHIQFHSDDRLTKKGFKLMWEAVQDTLVLKTTVKTTTSQTATVAKECNFVLTNSNGVITSPNYPNYYPKNKDCYWLIVAEIGKVIILDFVDFDVESGGECSYDFLNIFDGENYFSKKIGAYCGNNIQVSAQSTGNQMYLHFRSDDRQTRKGFMLRWNSMAKELITKKPFVVEEVTTTKPEPTTTSTPSKLCRYKVYGRSGMITSPNFPNNYSPNQDCNWYLTSPEGTLIVLTFIEIDIEPAGDCYYDYLIIRDGLKSSSPLLGRFCGNNRVPDIRSTSNKVLLNFYSDDRNSYKGFVLKWYAEKIGYLSLMTTSSVSLVTTTTLRAENCEKHFTSTQGQFFHRDYPYSYRSNENCIYKIQSPINYRIVFYFTLFDLELSENCQKDYIEIFDGTKDDEKQLGRFCGSKAPSTIRTNSNLLNIKFVTDNSYERAGFVFNYFFELRNELTPKSTASQFNIDTTAIINRVSTTVTREYKTDITSKSGKEFSPLLGTPQTTTKSKTHTYRTQTSTDNFLFTGLSDVQNYYFEYEGESGVLMHPNYPDKYMNNMQSFWTIRTPPSTVVVLSFTLFDLEPSVSCDADYLAVYDGVSTSSPLIEKRCLYSTNQDIETSGNKMLVVFHSNDKISKRGFLATWKSKKRQISYDGYDSSLDICSRDPLWHDSQFLRKRILLISPTNLRRSTTCMQQFMISPSQIFKIEFLTFNLSVYSDMECLDYLSIYDGVKTSSKEVGKFCGSHPPNVLYTTGNILFIELGYFEERFAKTVDFKLVISAIDKSMSFGIFTSKHKCGEIIRANSGTISSADAVNSRHPICVWIIETKPSTRIKYFFSHFYLTDVCDSSYVILRDGDTSDSTKVARYCDKSMPPPAKPFLSSSNRLWVEYKGSSNFFGQFSLVWEEQAVTEFHCGGLVTGEGGYLSSPFYPQKYENELSCIWNVVVETGRRIAVTVENMQLHSDCSRNYVLMRDGSSSEGKVLKRHCVEPNRSEVLSTSNSMWIELKTSCFPNTLFNAFWKAVKV</sequence>
<dbReference type="Pfam" id="PF00431">
    <property type="entry name" value="CUB"/>
    <property type="match status" value="27"/>
</dbReference>
<feature type="domain" description="CUB" evidence="4">
    <location>
        <begin position="4676"/>
        <end position="4785"/>
    </location>
</feature>
<feature type="domain" description="CUB" evidence="4">
    <location>
        <begin position="952"/>
        <end position="1063"/>
    </location>
</feature>
<dbReference type="SMART" id="SM00706">
    <property type="entry name" value="TECPR"/>
    <property type="match status" value="9"/>
</dbReference>
<feature type="domain" description="CUB" evidence="4">
    <location>
        <begin position="2532"/>
        <end position="2643"/>
    </location>
</feature>
<feature type="domain" description="CUB" evidence="4">
    <location>
        <begin position="1725"/>
        <end position="1841"/>
    </location>
</feature>
<comment type="caution">
    <text evidence="3">Lacks conserved residue(s) required for the propagation of feature annotation.</text>
</comment>
<feature type="domain" description="CUB" evidence="4">
    <location>
        <begin position="4102"/>
        <end position="4214"/>
    </location>
</feature>
<feature type="domain" description="CUB" evidence="4">
    <location>
        <begin position="3306"/>
        <end position="3417"/>
    </location>
</feature>
<accession>A0ABM4DER8</accession>
<feature type="domain" description="CUB" evidence="4">
    <location>
        <begin position="3048"/>
        <end position="3159"/>
    </location>
</feature>
<evidence type="ECO:0000256" key="3">
    <source>
        <dbReference type="PROSITE-ProRule" id="PRU00059"/>
    </source>
</evidence>
<dbReference type="Pfam" id="PF19193">
    <property type="entry name" value="Tectonin"/>
    <property type="match status" value="3"/>
</dbReference>
<feature type="domain" description="CUB" evidence="4">
    <location>
        <begin position="1483"/>
        <end position="1592"/>
    </location>
</feature>
<evidence type="ECO:0000256" key="1">
    <source>
        <dbReference type="ARBA" id="ARBA00022737"/>
    </source>
</evidence>
<dbReference type="InterPro" id="IPR000859">
    <property type="entry name" value="CUB_dom"/>
</dbReference>
<protein>
    <submittedName>
        <fullName evidence="6">Cubilin isoform X6</fullName>
    </submittedName>
</protein>
<gene>
    <name evidence="6" type="primary">LOC100198158</name>
</gene>
<feature type="domain" description="CUB" evidence="4">
    <location>
        <begin position="3964"/>
        <end position="4076"/>
    </location>
</feature>
<dbReference type="PANTHER" id="PTHR24251">
    <property type="entry name" value="OVOCHYMASE-RELATED"/>
    <property type="match status" value="1"/>
</dbReference>
<dbReference type="InterPro" id="IPR006624">
    <property type="entry name" value="Beta-propeller_rpt_TECPR"/>
</dbReference>
<organism evidence="5 6">
    <name type="scientific">Hydra vulgaris</name>
    <name type="common">Hydra</name>
    <name type="synonym">Hydra attenuata</name>
    <dbReference type="NCBI Taxonomy" id="6087"/>
    <lineage>
        <taxon>Eukaryota</taxon>
        <taxon>Metazoa</taxon>
        <taxon>Cnidaria</taxon>
        <taxon>Hydrozoa</taxon>
        <taxon>Hydroidolina</taxon>
        <taxon>Anthoathecata</taxon>
        <taxon>Aplanulata</taxon>
        <taxon>Hydridae</taxon>
        <taxon>Hydra</taxon>
    </lineage>
</organism>
<feature type="domain" description="CUB" evidence="4">
    <location>
        <begin position="3684"/>
        <end position="3796"/>
    </location>
</feature>
<feature type="domain" description="CUB" evidence="4">
    <location>
        <begin position="2137"/>
        <end position="2249"/>
    </location>
</feature>
<keyword evidence="5" id="KW-1185">Reference proteome</keyword>
<evidence type="ECO:0000259" key="4">
    <source>
        <dbReference type="PROSITE" id="PS01180"/>
    </source>
</evidence>
<dbReference type="SUPFAM" id="SSF49854">
    <property type="entry name" value="Spermadhesin, CUB domain"/>
    <property type="match status" value="27"/>
</dbReference>
<feature type="domain" description="CUB" evidence="4">
    <location>
        <begin position="1599"/>
        <end position="1714"/>
    </location>
</feature>
<evidence type="ECO:0000313" key="5">
    <source>
        <dbReference type="Proteomes" id="UP001652625"/>
    </source>
</evidence>
<dbReference type="Gene3D" id="2.60.120.290">
    <property type="entry name" value="Spermadhesin, CUB domain"/>
    <property type="match status" value="27"/>
</dbReference>
<feature type="domain" description="CUB" evidence="4">
    <location>
        <begin position="2661"/>
        <end position="2772"/>
    </location>
</feature>
<feature type="domain" description="CUB" evidence="4">
    <location>
        <begin position="4294"/>
        <end position="4409"/>
    </location>
</feature>
<feature type="domain" description="CUB" evidence="4">
    <location>
        <begin position="3820"/>
        <end position="3932"/>
    </location>
</feature>
<feature type="disulfide bond" evidence="3">
    <location>
        <begin position="952"/>
        <end position="979"/>
    </location>
</feature>
<feature type="domain" description="CUB" evidence="4">
    <location>
        <begin position="4425"/>
        <end position="4544"/>
    </location>
</feature>
<name>A0ABM4DER8_HYDVU</name>
<dbReference type="InterPro" id="IPR035914">
    <property type="entry name" value="Sperma_CUB_dom_sf"/>
</dbReference>
<dbReference type="PROSITE" id="PS01180">
    <property type="entry name" value="CUB"/>
    <property type="match status" value="27"/>
</dbReference>
<feature type="domain" description="CUB" evidence="4">
    <location>
        <begin position="2266"/>
        <end position="2378"/>
    </location>
</feature>
<feature type="domain" description="CUB" evidence="4">
    <location>
        <begin position="2401"/>
        <end position="2510"/>
    </location>
</feature>
<evidence type="ECO:0000313" key="6">
    <source>
        <dbReference type="RefSeq" id="XP_065672913.1"/>
    </source>
</evidence>
<feature type="domain" description="CUB" evidence="4">
    <location>
        <begin position="1994"/>
        <end position="2112"/>
    </location>
</feature>
<feature type="domain" description="CUB" evidence="4">
    <location>
        <begin position="2919"/>
        <end position="3030"/>
    </location>
</feature>
<feature type="domain" description="CUB" evidence="4">
    <location>
        <begin position="3177"/>
        <end position="3288"/>
    </location>
</feature>
<reference evidence="6" key="1">
    <citation type="submission" date="2025-08" db="UniProtKB">
        <authorList>
            <consortium name="RefSeq"/>
        </authorList>
    </citation>
    <scope>IDENTIFICATION</scope>
</reference>
<feature type="domain" description="CUB" evidence="4">
    <location>
        <begin position="4559"/>
        <end position="4665"/>
    </location>
</feature>
<feature type="domain" description="CUB" evidence="4">
    <location>
        <begin position="3435"/>
        <end position="3546"/>
    </location>
</feature>
<evidence type="ECO:0000256" key="2">
    <source>
        <dbReference type="ARBA" id="ARBA00023157"/>
    </source>
</evidence>
<dbReference type="Proteomes" id="UP001652625">
    <property type="component" value="Chromosome 13"/>
</dbReference>
<feature type="domain" description="CUB" evidence="4">
    <location>
        <begin position="3558"/>
        <end position="3671"/>
    </location>
</feature>
<feature type="domain" description="CUB" evidence="4">
    <location>
        <begin position="2790"/>
        <end position="2901"/>
    </location>
</feature>